<organism evidence="1 2">
    <name type="scientific">Steinernema carpocapsae</name>
    <name type="common">Entomopathogenic nematode</name>
    <dbReference type="NCBI Taxonomy" id="34508"/>
    <lineage>
        <taxon>Eukaryota</taxon>
        <taxon>Metazoa</taxon>
        <taxon>Ecdysozoa</taxon>
        <taxon>Nematoda</taxon>
        <taxon>Chromadorea</taxon>
        <taxon>Rhabditida</taxon>
        <taxon>Tylenchina</taxon>
        <taxon>Panagrolaimomorpha</taxon>
        <taxon>Strongyloidoidea</taxon>
        <taxon>Steinernematidae</taxon>
        <taxon>Steinernema</taxon>
    </lineage>
</organism>
<comment type="caution">
    <text evidence="1">The sequence shown here is derived from an EMBL/GenBank/DDBJ whole genome shotgun (WGS) entry which is preliminary data.</text>
</comment>
<evidence type="ECO:0000313" key="2">
    <source>
        <dbReference type="Proteomes" id="UP000298663"/>
    </source>
</evidence>
<name>A0A4V6A0J8_STECR</name>
<gene>
    <name evidence="1" type="ORF">L596_019353</name>
</gene>
<dbReference type="EMBL" id="AZBU02000006">
    <property type="protein sequence ID" value="TKR71815.1"/>
    <property type="molecule type" value="Genomic_DNA"/>
</dbReference>
<evidence type="ECO:0000313" key="1">
    <source>
        <dbReference type="EMBL" id="TKR71815.1"/>
    </source>
</evidence>
<reference evidence="1 2" key="1">
    <citation type="journal article" date="2015" name="Genome Biol.">
        <title>Comparative genomics of Steinernema reveals deeply conserved gene regulatory networks.</title>
        <authorList>
            <person name="Dillman A.R."/>
            <person name="Macchietto M."/>
            <person name="Porter C.F."/>
            <person name="Rogers A."/>
            <person name="Williams B."/>
            <person name="Antoshechkin I."/>
            <person name="Lee M.M."/>
            <person name="Goodwin Z."/>
            <person name="Lu X."/>
            <person name="Lewis E.E."/>
            <person name="Goodrich-Blair H."/>
            <person name="Stock S.P."/>
            <person name="Adams B.J."/>
            <person name="Sternberg P.W."/>
            <person name="Mortazavi A."/>
        </authorList>
    </citation>
    <scope>NUCLEOTIDE SEQUENCE [LARGE SCALE GENOMIC DNA]</scope>
    <source>
        <strain evidence="1 2">ALL</strain>
    </source>
</reference>
<accession>A0A4V6A0J8</accession>
<sequence>MGSGDALIFLAFNRKLREILFMTTTFATKIYVIPVRSGRLFENGSNIHLALLELISVLWVAVTPWYLSRSTGKGVRPAQLRKKNSTCFRKLRGTLFKKTPVTTKVSVISAQSCIVSMSNVFATPFLENKYMMVFLLPLLGGFSSIHI</sequence>
<keyword evidence="2" id="KW-1185">Reference proteome</keyword>
<dbReference type="Proteomes" id="UP000298663">
    <property type="component" value="Unassembled WGS sequence"/>
</dbReference>
<dbReference type="AlphaFoldDB" id="A0A4V6A0J8"/>
<protein>
    <submittedName>
        <fullName evidence="1">Uncharacterized protein</fullName>
    </submittedName>
</protein>
<reference evidence="1 2" key="2">
    <citation type="journal article" date="2019" name="G3 (Bethesda)">
        <title>Hybrid Assembly of the Genome of the Entomopathogenic Nematode Steinernema carpocapsae Identifies the X-Chromosome.</title>
        <authorList>
            <person name="Serra L."/>
            <person name="Macchietto M."/>
            <person name="Macias-Munoz A."/>
            <person name="McGill C.J."/>
            <person name="Rodriguez I.M."/>
            <person name="Rodriguez B."/>
            <person name="Murad R."/>
            <person name="Mortazavi A."/>
        </authorList>
    </citation>
    <scope>NUCLEOTIDE SEQUENCE [LARGE SCALE GENOMIC DNA]</scope>
    <source>
        <strain evidence="1 2">ALL</strain>
    </source>
</reference>
<proteinExistence type="predicted"/>